<keyword evidence="3" id="KW-1185">Reference proteome</keyword>
<feature type="region of interest" description="Disordered" evidence="1">
    <location>
        <begin position="15"/>
        <end position="45"/>
    </location>
</feature>
<reference evidence="2 3" key="1">
    <citation type="submission" date="2014-04" db="EMBL/GenBank/DDBJ databases">
        <authorList>
            <consortium name="DOE Joint Genome Institute"/>
            <person name="Kuo A."/>
            <person name="Gay G."/>
            <person name="Dore J."/>
            <person name="Kohler A."/>
            <person name="Nagy L.G."/>
            <person name="Floudas D."/>
            <person name="Copeland A."/>
            <person name="Barry K.W."/>
            <person name="Cichocki N."/>
            <person name="Veneault-Fourrey C."/>
            <person name="LaButti K."/>
            <person name="Lindquist E.A."/>
            <person name="Lipzen A."/>
            <person name="Lundell T."/>
            <person name="Morin E."/>
            <person name="Murat C."/>
            <person name="Sun H."/>
            <person name="Tunlid A."/>
            <person name="Henrissat B."/>
            <person name="Grigoriev I.V."/>
            <person name="Hibbett D.S."/>
            <person name="Martin F."/>
            <person name="Nordberg H.P."/>
            <person name="Cantor M.N."/>
            <person name="Hua S.X."/>
        </authorList>
    </citation>
    <scope>NUCLEOTIDE SEQUENCE [LARGE SCALE GENOMIC DNA]</scope>
    <source>
        <strain evidence="3">h7</strain>
    </source>
</reference>
<name>A0A0C2Z5V0_HEBCY</name>
<reference evidence="3" key="2">
    <citation type="submission" date="2015-01" db="EMBL/GenBank/DDBJ databases">
        <title>Evolutionary Origins and Diversification of the Mycorrhizal Mutualists.</title>
        <authorList>
            <consortium name="DOE Joint Genome Institute"/>
            <consortium name="Mycorrhizal Genomics Consortium"/>
            <person name="Kohler A."/>
            <person name="Kuo A."/>
            <person name="Nagy L.G."/>
            <person name="Floudas D."/>
            <person name="Copeland A."/>
            <person name="Barry K.W."/>
            <person name="Cichocki N."/>
            <person name="Veneault-Fourrey C."/>
            <person name="LaButti K."/>
            <person name="Lindquist E.A."/>
            <person name="Lipzen A."/>
            <person name="Lundell T."/>
            <person name="Morin E."/>
            <person name="Murat C."/>
            <person name="Riley R."/>
            <person name="Ohm R."/>
            <person name="Sun H."/>
            <person name="Tunlid A."/>
            <person name="Henrissat B."/>
            <person name="Grigoriev I.V."/>
            <person name="Hibbett D.S."/>
            <person name="Martin F."/>
        </authorList>
    </citation>
    <scope>NUCLEOTIDE SEQUENCE [LARGE SCALE GENOMIC DNA]</scope>
    <source>
        <strain evidence="3">h7</strain>
    </source>
</reference>
<organism evidence="2 3">
    <name type="scientific">Hebeloma cylindrosporum</name>
    <dbReference type="NCBI Taxonomy" id="76867"/>
    <lineage>
        <taxon>Eukaryota</taxon>
        <taxon>Fungi</taxon>
        <taxon>Dikarya</taxon>
        <taxon>Basidiomycota</taxon>
        <taxon>Agaricomycotina</taxon>
        <taxon>Agaricomycetes</taxon>
        <taxon>Agaricomycetidae</taxon>
        <taxon>Agaricales</taxon>
        <taxon>Agaricineae</taxon>
        <taxon>Hymenogastraceae</taxon>
        <taxon>Hebeloma</taxon>
    </lineage>
</organism>
<gene>
    <name evidence="2" type="ORF">M413DRAFT_81238</name>
</gene>
<accession>A0A0C2Z5V0</accession>
<protein>
    <submittedName>
        <fullName evidence="2">Uncharacterized protein</fullName>
    </submittedName>
</protein>
<evidence type="ECO:0000313" key="2">
    <source>
        <dbReference type="EMBL" id="KIM48557.1"/>
    </source>
</evidence>
<dbReference type="HOGENOM" id="CLU_1896471_0_0_1"/>
<evidence type="ECO:0000313" key="3">
    <source>
        <dbReference type="Proteomes" id="UP000053424"/>
    </source>
</evidence>
<sequence length="134" mass="15169">MRCNHGIGCQTLHRVSPTSFTNNTNNGRLSSQLFPPHHHRDHHNLIPSHDHSLSESALSRFACVQNGHTRLLVGQTESDSKKQRQRGSVQRHLMSTTRKPNLCIKKPHSQTTRVESPPPISCLPYLPFRIGIRS</sequence>
<dbReference type="EMBL" id="KN831768">
    <property type="protein sequence ID" value="KIM48557.1"/>
    <property type="molecule type" value="Genomic_DNA"/>
</dbReference>
<dbReference type="AlphaFoldDB" id="A0A0C2Z5V0"/>
<feature type="compositionally biased region" description="Polar residues" evidence="1">
    <location>
        <begin position="16"/>
        <end position="33"/>
    </location>
</feature>
<dbReference type="Proteomes" id="UP000053424">
    <property type="component" value="Unassembled WGS sequence"/>
</dbReference>
<feature type="region of interest" description="Disordered" evidence="1">
    <location>
        <begin position="72"/>
        <end position="117"/>
    </location>
</feature>
<proteinExistence type="predicted"/>
<evidence type="ECO:0000256" key="1">
    <source>
        <dbReference type="SAM" id="MobiDB-lite"/>
    </source>
</evidence>